<keyword evidence="1" id="KW-0472">Membrane</keyword>
<dbReference type="InterPro" id="IPR024516">
    <property type="entry name" value="Mce_C"/>
</dbReference>
<evidence type="ECO:0000259" key="3">
    <source>
        <dbReference type="Pfam" id="PF11887"/>
    </source>
</evidence>
<dbReference type="InterPro" id="IPR052336">
    <property type="entry name" value="MlaD_Phospholipid_Transporter"/>
</dbReference>
<dbReference type="RefSeq" id="WP_312879298.1">
    <property type="nucleotide sequence ID" value="NZ_JACCBA010000001.1"/>
</dbReference>
<dbReference type="InterPro" id="IPR003399">
    <property type="entry name" value="Mce/MlaD"/>
</dbReference>
<sequence>MNRTARVNRGGLAKPLIKSLAFVTVTVVATTMLALSITRTGGGDTVSYRARFTDASGLREGDGVRIAGVEVGRVGGIEVVDRRVALVSFSVERGRRLPASSTATIKYLNLIGQRYVELGRGAGTGGTLRPGATIPVERTAPALNLTQLFNGFQPLFQALSPQDVNRLAGSIVQVLQGEGGTVEGLLSTVGSLTRGIADKDRVIGQVVDNLNAVLDTINGRGDDLGNLIGTLRRLVSGLAADRTSIGEAIGALDDLASTTTGLLRDGREPLKRDIAQLGRLSENLADDSPKVESFLRLLPVKMTAIGRIASYGSWMNLYLCEADLSGAAYRQYPGEEHPPPTGVPLTAERCGA</sequence>
<dbReference type="InterPro" id="IPR005693">
    <property type="entry name" value="Mce"/>
</dbReference>
<dbReference type="NCBIfam" id="TIGR00996">
    <property type="entry name" value="Mtu_fam_mce"/>
    <property type="match status" value="1"/>
</dbReference>
<feature type="domain" description="Mammalian cell entry C-terminal" evidence="3">
    <location>
        <begin position="127"/>
        <end position="298"/>
    </location>
</feature>
<reference evidence="4 5" key="1">
    <citation type="submission" date="2020-07" db="EMBL/GenBank/DDBJ databases">
        <title>Sequencing the genomes of 1000 actinobacteria strains.</title>
        <authorList>
            <person name="Klenk H.-P."/>
        </authorList>
    </citation>
    <scope>NUCLEOTIDE SEQUENCE [LARGE SCALE GENOMIC DNA]</scope>
    <source>
        <strain evidence="4 5">DSM 40398</strain>
    </source>
</reference>
<dbReference type="PANTHER" id="PTHR33371">
    <property type="entry name" value="INTERMEMBRANE PHOSPHOLIPID TRANSPORT SYSTEM BINDING PROTEIN MLAD-RELATED"/>
    <property type="match status" value="1"/>
</dbReference>
<gene>
    <name evidence="4" type="ORF">BJY14_003685</name>
</gene>
<dbReference type="Pfam" id="PF02470">
    <property type="entry name" value="MlaD"/>
    <property type="match status" value="1"/>
</dbReference>
<feature type="transmembrane region" description="Helical" evidence="1">
    <location>
        <begin position="20"/>
        <end position="37"/>
    </location>
</feature>
<evidence type="ECO:0000259" key="2">
    <source>
        <dbReference type="Pfam" id="PF02470"/>
    </source>
</evidence>
<evidence type="ECO:0000313" key="5">
    <source>
        <dbReference type="Proteomes" id="UP000529783"/>
    </source>
</evidence>
<feature type="domain" description="Mce/MlaD" evidence="2">
    <location>
        <begin position="45"/>
        <end position="118"/>
    </location>
</feature>
<dbReference type="GO" id="GO:0051701">
    <property type="term" value="P:biological process involved in interaction with host"/>
    <property type="evidence" value="ECO:0007669"/>
    <property type="project" value="TreeGrafter"/>
</dbReference>
<protein>
    <submittedName>
        <fullName evidence="4">Phospholipid/cholesterol/gamma-HCH transport system substrate-binding protein</fullName>
    </submittedName>
</protein>
<dbReference type="EMBL" id="JACCBA010000001">
    <property type="protein sequence ID" value="NYD47702.1"/>
    <property type="molecule type" value="Genomic_DNA"/>
</dbReference>
<dbReference type="GO" id="GO:0005576">
    <property type="term" value="C:extracellular region"/>
    <property type="evidence" value="ECO:0007669"/>
    <property type="project" value="TreeGrafter"/>
</dbReference>
<accession>A0A7Y9EHE4</accession>
<keyword evidence="5" id="KW-1185">Reference proteome</keyword>
<name>A0A7Y9EHE4_9ACTN</name>
<dbReference type="Pfam" id="PF11887">
    <property type="entry name" value="Mce4_CUP1"/>
    <property type="match status" value="1"/>
</dbReference>
<comment type="caution">
    <text evidence="4">The sequence shown here is derived from an EMBL/GenBank/DDBJ whole genome shotgun (WGS) entry which is preliminary data.</text>
</comment>
<keyword evidence="1" id="KW-1133">Transmembrane helix</keyword>
<evidence type="ECO:0000256" key="1">
    <source>
        <dbReference type="SAM" id="Phobius"/>
    </source>
</evidence>
<dbReference type="AlphaFoldDB" id="A0A7Y9EHE4"/>
<dbReference type="PANTHER" id="PTHR33371:SF17">
    <property type="entry name" value="MCE-FAMILY PROTEIN MCE1B"/>
    <property type="match status" value="1"/>
</dbReference>
<proteinExistence type="predicted"/>
<keyword evidence="1" id="KW-0812">Transmembrane</keyword>
<organism evidence="4 5">
    <name type="scientific">Actinomadura luteofluorescens</name>
    <dbReference type="NCBI Taxonomy" id="46163"/>
    <lineage>
        <taxon>Bacteria</taxon>
        <taxon>Bacillati</taxon>
        <taxon>Actinomycetota</taxon>
        <taxon>Actinomycetes</taxon>
        <taxon>Streptosporangiales</taxon>
        <taxon>Thermomonosporaceae</taxon>
        <taxon>Actinomadura</taxon>
    </lineage>
</organism>
<dbReference type="Proteomes" id="UP000529783">
    <property type="component" value="Unassembled WGS sequence"/>
</dbReference>
<evidence type="ECO:0000313" key="4">
    <source>
        <dbReference type="EMBL" id="NYD47702.1"/>
    </source>
</evidence>